<evidence type="ECO:0000313" key="4">
    <source>
        <dbReference type="Proteomes" id="UP000018208"/>
    </source>
</evidence>
<evidence type="ECO:0000313" key="2">
    <source>
        <dbReference type="EMBL" id="EST47961.1"/>
    </source>
</evidence>
<accession>V6LW74</accession>
<keyword evidence="1" id="KW-0472">Membrane</keyword>
<dbReference type="Proteomes" id="UP000018208">
    <property type="component" value="Unassembled WGS sequence"/>
</dbReference>
<reference evidence="2 3" key="1">
    <citation type="journal article" date="2014" name="PLoS Genet.">
        <title>The Genome of Spironucleus salmonicida Highlights a Fish Pathogen Adapted to Fluctuating Environments.</title>
        <authorList>
            <person name="Xu F."/>
            <person name="Jerlstrom-Hultqvist J."/>
            <person name="Einarsson E."/>
            <person name="Astvaldsson A."/>
            <person name="Svard S.G."/>
            <person name="Andersson J.O."/>
        </authorList>
    </citation>
    <scope>NUCLEOTIDE SEQUENCE</scope>
    <source>
        <strain evidence="3">ATCC 50377</strain>
    </source>
</reference>
<dbReference type="EMBL" id="AUWU02000002">
    <property type="protein sequence ID" value="KAH0575888.1"/>
    <property type="molecule type" value="Genomic_DNA"/>
</dbReference>
<evidence type="ECO:0000256" key="1">
    <source>
        <dbReference type="SAM" id="Phobius"/>
    </source>
</evidence>
<feature type="transmembrane region" description="Helical" evidence="1">
    <location>
        <begin position="100"/>
        <end position="123"/>
    </location>
</feature>
<feature type="transmembrane region" description="Helical" evidence="1">
    <location>
        <begin position="57"/>
        <end position="80"/>
    </location>
</feature>
<protein>
    <submittedName>
        <fullName evidence="2">Transmembrane domain-containing protein</fullName>
    </submittedName>
</protein>
<dbReference type="AlphaFoldDB" id="V6LW74"/>
<sequence length="187" mass="21952">MHYIVILCINSGDRSYQSVTSRLILILSKFPVLPLCKPTFSPQYQKLKTSNNRNYPITYFTLFFTLIYLLRAFYITKIIILNMLHPKALIFSQRIPFTSFYKLFASLQPTNLTTIYLSTFLFYKKQQLYIIQQSYNCAFLPFLIQIFKFFFSQNQPHTPICSTTCLTQISSFSSDAKFCKCRNPPQS</sequence>
<organism evidence="2">
    <name type="scientific">Spironucleus salmonicida</name>
    <dbReference type="NCBI Taxonomy" id="348837"/>
    <lineage>
        <taxon>Eukaryota</taxon>
        <taxon>Metamonada</taxon>
        <taxon>Diplomonadida</taxon>
        <taxon>Hexamitidae</taxon>
        <taxon>Hexamitinae</taxon>
        <taxon>Spironucleus</taxon>
    </lineage>
</organism>
<keyword evidence="1 2" id="KW-0812">Transmembrane</keyword>
<keyword evidence="1" id="KW-1133">Transmembrane helix</keyword>
<dbReference type="EMBL" id="KI546015">
    <property type="protein sequence ID" value="EST47961.1"/>
    <property type="molecule type" value="Genomic_DNA"/>
</dbReference>
<reference evidence="3" key="2">
    <citation type="submission" date="2020-12" db="EMBL/GenBank/DDBJ databases">
        <title>New Spironucleus salmonicida genome in near-complete chromosomes.</title>
        <authorList>
            <person name="Xu F."/>
            <person name="Kurt Z."/>
            <person name="Jimenez-Gonzalez A."/>
            <person name="Astvaldsson A."/>
            <person name="Andersson J.O."/>
            <person name="Svard S.G."/>
        </authorList>
    </citation>
    <scope>NUCLEOTIDE SEQUENCE</scope>
    <source>
        <strain evidence="3">ATCC 50377</strain>
    </source>
</reference>
<evidence type="ECO:0000313" key="3">
    <source>
        <dbReference type="EMBL" id="KAH0575888.1"/>
    </source>
</evidence>
<gene>
    <name evidence="2" type="ORF">SS50377_11946</name>
    <name evidence="3" type="ORF">SS50377_21420</name>
</gene>
<dbReference type="VEuPathDB" id="GiardiaDB:SS50377_21420"/>
<proteinExistence type="predicted"/>
<keyword evidence="4" id="KW-1185">Reference proteome</keyword>
<name>V6LW74_9EUKA</name>